<accession>A0AB39M8A5</accession>
<dbReference type="RefSeq" id="WP_369188717.1">
    <property type="nucleotide sequence ID" value="NZ_CP163431.1"/>
</dbReference>
<dbReference type="AlphaFoldDB" id="A0AB39M8A5"/>
<organism evidence="1">
    <name type="scientific">Streptomyces sp. R08</name>
    <dbReference type="NCBI Taxonomy" id="3238624"/>
    <lineage>
        <taxon>Bacteria</taxon>
        <taxon>Bacillati</taxon>
        <taxon>Actinomycetota</taxon>
        <taxon>Actinomycetes</taxon>
        <taxon>Kitasatosporales</taxon>
        <taxon>Streptomycetaceae</taxon>
        <taxon>Streptomyces</taxon>
    </lineage>
</organism>
<name>A0AB39M8A5_9ACTN</name>
<proteinExistence type="predicted"/>
<gene>
    <name evidence="1" type="ORF">AB5J58_21420</name>
</gene>
<evidence type="ECO:0000313" key="1">
    <source>
        <dbReference type="EMBL" id="XDQ02605.1"/>
    </source>
</evidence>
<dbReference type="EMBL" id="CP163431">
    <property type="protein sequence ID" value="XDQ02605.1"/>
    <property type="molecule type" value="Genomic_DNA"/>
</dbReference>
<sequence length="70" mass="7110">MSTASSVSTAPVVLLSGLEPVAVEGCDVCGALVVQREAARKVANAAKVKNLSDEIARHPHADAPDTGAQE</sequence>
<protein>
    <submittedName>
        <fullName evidence="1">Uncharacterized protein</fullName>
    </submittedName>
</protein>
<reference evidence="1" key="1">
    <citation type="submission" date="2024-07" db="EMBL/GenBank/DDBJ databases">
        <authorList>
            <person name="Yu S.T."/>
        </authorList>
    </citation>
    <scope>NUCLEOTIDE SEQUENCE</scope>
    <source>
        <strain evidence="1">R08</strain>
    </source>
</reference>